<dbReference type="InterPro" id="IPR025388">
    <property type="entry name" value="Alginate_export_dom"/>
</dbReference>
<evidence type="ECO:0000313" key="3">
    <source>
        <dbReference type="Proteomes" id="UP000051934"/>
    </source>
</evidence>
<dbReference type="EMBL" id="LIBB01000003">
    <property type="protein sequence ID" value="KRO73408.1"/>
    <property type="molecule type" value="Genomic_DNA"/>
</dbReference>
<dbReference type="Proteomes" id="UP000051934">
    <property type="component" value="Unassembled WGS sequence"/>
</dbReference>
<dbReference type="InterPro" id="IPR053728">
    <property type="entry name" value="Alginate_Permeability_Chnl"/>
</dbReference>
<reference evidence="2 3" key="1">
    <citation type="submission" date="2015-10" db="EMBL/GenBank/DDBJ databases">
        <title>Metagenome-Assembled Genomes uncover a global brackish microbiome.</title>
        <authorList>
            <person name="Hugerth L.W."/>
            <person name="Larsson J."/>
            <person name="Alneberg J."/>
            <person name="Lindh M.V."/>
            <person name="Legrand C."/>
            <person name="Pinhassi J."/>
            <person name="Andersson A.F."/>
        </authorList>
    </citation>
    <scope>NUCLEOTIDE SEQUENCE [LARGE SCALE GENOMIC DNA]</scope>
    <source>
        <strain evidence="2">BACL4 MAG-120507-bin80</strain>
    </source>
</reference>
<proteinExistence type="predicted"/>
<dbReference type="AlphaFoldDB" id="A0A0R2SJY7"/>
<comment type="caution">
    <text evidence="2">The sequence shown here is derived from an EMBL/GenBank/DDBJ whole genome shotgun (WGS) entry which is preliminary data.</text>
</comment>
<evidence type="ECO:0000313" key="2">
    <source>
        <dbReference type="EMBL" id="KRO73408.1"/>
    </source>
</evidence>
<evidence type="ECO:0000259" key="1">
    <source>
        <dbReference type="Pfam" id="PF13372"/>
    </source>
</evidence>
<feature type="domain" description="Alginate export" evidence="1">
    <location>
        <begin position="88"/>
        <end position="477"/>
    </location>
</feature>
<dbReference type="Gene3D" id="2.40.160.100">
    <property type="match status" value="1"/>
</dbReference>
<gene>
    <name evidence="2" type="ORF">ABR69_05185</name>
</gene>
<organism evidence="2 3">
    <name type="scientific">OM182 bacterium BACL3 MAG-120507-bin80</name>
    <dbReference type="NCBI Taxonomy" id="1655577"/>
    <lineage>
        <taxon>Bacteria</taxon>
        <taxon>Pseudomonadati</taxon>
        <taxon>Pseudomonadota</taxon>
        <taxon>Gammaproteobacteria</taxon>
        <taxon>OMG group</taxon>
        <taxon>OM182 clade</taxon>
    </lineage>
</organism>
<dbReference type="Pfam" id="PF13372">
    <property type="entry name" value="Alginate_exp"/>
    <property type="match status" value="1"/>
</dbReference>
<name>A0A0R2SJY7_9GAMM</name>
<sequence>MMRNFNLTLVLARLSSAEAKALAEKSMLSSFQIITCSFIVEFCRSRRAKSLLASVALASCALVSVPSSAADASAWRLDQSLDLPEGLSLSGAFRSRFENARNSVRSGTPNDQVLTFRTRIDARYKENGRVWQFEVMDARQQLADADGILGTGDVNALDIQQASVKLALGSEATTLKLGRFTSDYGSRRLVARPIYRNTFNAFDGLEFTHTAPNGNQVAVLATQPVQRLPTDKASVLDNDFEWDKSSNNRRFYGVFTTQPAPLAGKTGGYFDRLRTEAYYFSLREKSDTILDSSINTLGLRAEVRAQPGQFDFEVEGILQRGDNTRLAADGSVSRGDHRAEYAFFELGYSFAVPSRLRVLFEIDYGSGNDLGTPQRQERFNQLFGVTAFAYGPTGFYGVFNASNIITPGLRASFNPIAGLNLMASYRHFWLADRRDSLGRTKQSDPSGLTDSYMGQHLDLRARWDVSPLSIRIEVGAVISKPKGFQERNSVFTYGGAELTF</sequence>
<accession>A0A0R2SJY7</accession>
<protein>
    <recommendedName>
        <fullName evidence="1">Alginate export domain-containing protein</fullName>
    </recommendedName>
</protein>